<gene>
    <name evidence="1" type="ORF">ARMOST_02900</name>
</gene>
<name>A0A284QSX0_ARMOS</name>
<dbReference type="EMBL" id="FUEG01000002">
    <property type="protein sequence ID" value="SJK99592.1"/>
    <property type="molecule type" value="Genomic_DNA"/>
</dbReference>
<dbReference type="AlphaFoldDB" id="A0A284QSX0"/>
<dbReference type="Proteomes" id="UP000219338">
    <property type="component" value="Unassembled WGS sequence"/>
</dbReference>
<accession>A0A284QSX0</accession>
<protein>
    <submittedName>
        <fullName evidence="1">Uncharacterized protein</fullName>
    </submittedName>
</protein>
<evidence type="ECO:0000313" key="1">
    <source>
        <dbReference type="EMBL" id="SJK99592.1"/>
    </source>
</evidence>
<sequence length="81" mass="8372">MGIAADGATVEFSSVRPATDDQKMNASASWSRFGLRLHIEIGPAHGLAIIARALTMQPTALQLKGLSSGRTSDSATFGASV</sequence>
<evidence type="ECO:0000313" key="2">
    <source>
        <dbReference type="Proteomes" id="UP000219338"/>
    </source>
</evidence>
<keyword evidence="2" id="KW-1185">Reference proteome</keyword>
<proteinExistence type="predicted"/>
<reference evidence="2" key="1">
    <citation type="journal article" date="2017" name="Nat. Ecol. Evol.">
        <title>Genome expansion and lineage-specific genetic innovations in the forest pathogenic fungi Armillaria.</title>
        <authorList>
            <person name="Sipos G."/>
            <person name="Prasanna A.N."/>
            <person name="Walter M.C."/>
            <person name="O'Connor E."/>
            <person name="Balint B."/>
            <person name="Krizsan K."/>
            <person name="Kiss B."/>
            <person name="Hess J."/>
            <person name="Varga T."/>
            <person name="Slot J."/>
            <person name="Riley R."/>
            <person name="Boka B."/>
            <person name="Rigling D."/>
            <person name="Barry K."/>
            <person name="Lee J."/>
            <person name="Mihaltcheva S."/>
            <person name="LaButti K."/>
            <person name="Lipzen A."/>
            <person name="Waldron R."/>
            <person name="Moloney N.M."/>
            <person name="Sperisen C."/>
            <person name="Kredics L."/>
            <person name="Vagvoelgyi C."/>
            <person name="Patrignani A."/>
            <person name="Fitzpatrick D."/>
            <person name="Nagy I."/>
            <person name="Doyle S."/>
            <person name="Anderson J.B."/>
            <person name="Grigoriev I.V."/>
            <person name="Gueldener U."/>
            <person name="Muensterkoetter M."/>
            <person name="Nagy L.G."/>
        </authorList>
    </citation>
    <scope>NUCLEOTIDE SEQUENCE [LARGE SCALE GENOMIC DNA]</scope>
    <source>
        <strain evidence="2">C18/9</strain>
    </source>
</reference>
<organism evidence="1 2">
    <name type="scientific">Armillaria ostoyae</name>
    <name type="common">Armillaria root rot fungus</name>
    <dbReference type="NCBI Taxonomy" id="47428"/>
    <lineage>
        <taxon>Eukaryota</taxon>
        <taxon>Fungi</taxon>
        <taxon>Dikarya</taxon>
        <taxon>Basidiomycota</taxon>
        <taxon>Agaricomycotina</taxon>
        <taxon>Agaricomycetes</taxon>
        <taxon>Agaricomycetidae</taxon>
        <taxon>Agaricales</taxon>
        <taxon>Marasmiineae</taxon>
        <taxon>Physalacriaceae</taxon>
        <taxon>Armillaria</taxon>
    </lineage>
</organism>